<dbReference type="SMART" id="SM01350">
    <property type="entry name" value="6PGD"/>
    <property type="match status" value="1"/>
</dbReference>
<dbReference type="SUPFAM" id="SSF51735">
    <property type="entry name" value="NAD(P)-binding Rossmann-fold domains"/>
    <property type="match status" value="1"/>
</dbReference>
<dbReference type="Pfam" id="PF03446">
    <property type="entry name" value="NAD_binding_2"/>
    <property type="match status" value="1"/>
</dbReference>
<keyword evidence="8 12" id="KW-0311">Gluconate utilization</keyword>
<sequence length="484" mass="53471">MKKADIGLIGLAVMGENLALNMESKGFTVAVYNRSFPGEEGVVDRFVNGRGKGKNFIATHSIEELVDAVKRPRIIMMMIKAGAPVDEMIEQLLPHMSPGDVIIDGGNSDFHDTERRVKEVEAKGLYFVGSGISGGEEGALHGPSIMPGGSPEAWPIVKDILQSIAAKLDDGKPCCQWIGEGGAGHFVKMVHNGIEYGDMQLISEAYSLLKNRKGLDNDEMSVVFEEWNKGELDSFLIEITTNILRFRDEDGKPLLDKILDVAGQKGTGKWSAIAAMDENDPLTLITEAVYARMLSALSDEREKASGLYPEPVQLGENLYVEEIRQALYAAKLISYAQGFSLIRRASERYGWKLDFGTIAQIWRKGCIIRSVFLQKITEAYRKNPELENLLFDDFFRTKIQSALPSWRKVVAEGALSGVALPAMSSALSYFDGLRTQSSAANLIQAQRDYFGAHTYERTDRDRGIFFHTNWTGEGGNTVSGTYTV</sequence>
<organism evidence="14 15">
    <name type="scientific">Parabacteroides faecis</name>
    <dbReference type="NCBI Taxonomy" id="1217282"/>
    <lineage>
        <taxon>Bacteria</taxon>
        <taxon>Pseudomonadati</taxon>
        <taxon>Bacteroidota</taxon>
        <taxon>Bacteroidia</taxon>
        <taxon>Bacteroidales</taxon>
        <taxon>Tannerellaceae</taxon>
        <taxon>Parabacteroides</taxon>
    </lineage>
</organism>
<dbReference type="Gene3D" id="3.40.50.720">
    <property type="entry name" value="NAD(P)-binding Rossmann-like Domain"/>
    <property type="match status" value="1"/>
</dbReference>
<keyword evidence="15" id="KW-1185">Reference proteome</keyword>
<evidence type="ECO:0000256" key="7">
    <source>
        <dbReference type="ARBA" id="ARBA00023002"/>
    </source>
</evidence>
<dbReference type="PIRSF" id="PIRSF000109">
    <property type="entry name" value="6PGD"/>
    <property type="match status" value="1"/>
</dbReference>
<dbReference type="InterPro" id="IPR006184">
    <property type="entry name" value="6PGdom_BS"/>
</dbReference>
<dbReference type="SUPFAM" id="SSF48179">
    <property type="entry name" value="6-phosphogluconate dehydrogenase C-terminal domain-like"/>
    <property type="match status" value="1"/>
</dbReference>
<dbReference type="InterPro" id="IPR036291">
    <property type="entry name" value="NAD(P)-bd_dom_sf"/>
</dbReference>
<evidence type="ECO:0000256" key="6">
    <source>
        <dbReference type="ARBA" id="ARBA00018193"/>
    </source>
</evidence>
<evidence type="ECO:0000256" key="1">
    <source>
        <dbReference type="ARBA" id="ARBA00002526"/>
    </source>
</evidence>
<dbReference type="Gene3D" id="1.20.5.320">
    <property type="entry name" value="6-Phosphogluconate Dehydrogenase, domain 3"/>
    <property type="match status" value="1"/>
</dbReference>
<evidence type="ECO:0000256" key="9">
    <source>
        <dbReference type="ARBA" id="ARBA00023126"/>
    </source>
</evidence>
<comment type="pathway">
    <text evidence="2 11 12">Carbohydrate degradation; pentose phosphate pathway; D-ribulose 5-phosphate from D-glucose 6-phosphate (oxidative stage): step 3/3.</text>
</comment>
<evidence type="ECO:0000256" key="2">
    <source>
        <dbReference type="ARBA" id="ARBA00004874"/>
    </source>
</evidence>
<keyword evidence="7 11" id="KW-0560">Oxidoreductase</keyword>
<dbReference type="EMBL" id="JACHOC010000007">
    <property type="protein sequence ID" value="MBB4623548.1"/>
    <property type="molecule type" value="Genomic_DNA"/>
</dbReference>
<name>A0ABR6KRW5_9BACT</name>
<comment type="function">
    <text evidence="1 11">Catalyzes the oxidative decarboxylation of 6-phosphogluconate to ribulose 5-phosphate and CO(2), with concomitant reduction of NADP to NADPH.</text>
</comment>
<dbReference type="Gene3D" id="1.10.1040.10">
    <property type="entry name" value="N-(1-d-carboxylethyl)-l-norvaline Dehydrogenase, domain 2"/>
    <property type="match status" value="1"/>
</dbReference>
<keyword evidence="11 12" id="KW-0521">NADP</keyword>
<evidence type="ECO:0000313" key="15">
    <source>
        <dbReference type="Proteomes" id="UP000533637"/>
    </source>
</evidence>
<gene>
    <name evidence="14" type="ORF">GGQ57_003464</name>
</gene>
<evidence type="ECO:0000256" key="5">
    <source>
        <dbReference type="ARBA" id="ARBA00013011"/>
    </source>
</evidence>
<evidence type="ECO:0000256" key="8">
    <source>
        <dbReference type="ARBA" id="ARBA00023064"/>
    </source>
</evidence>
<dbReference type="PROSITE" id="PS00461">
    <property type="entry name" value="6PGD"/>
    <property type="match status" value="1"/>
</dbReference>
<evidence type="ECO:0000313" key="14">
    <source>
        <dbReference type="EMBL" id="MBB4623548.1"/>
    </source>
</evidence>
<dbReference type="NCBIfam" id="TIGR00873">
    <property type="entry name" value="gnd"/>
    <property type="match status" value="1"/>
</dbReference>
<dbReference type="InterPro" id="IPR006115">
    <property type="entry name" value="6PGDH_NADP-bd"/>
</dbReference>
<dbReference type="InterPro" id="IPR013328">
    <property type="entry name" value="6PGD_dom2"/>
</dbReference>
<evidence type="ECO:0000256" key="4">
    <source>
        <dbReference type="ARBA" id="ARBA00011738"/>
    </source>
</evidence>
<dbReference type="PRINTS" id="PR00076">
    <property type="entry name" value="6PGDHDRGNASE"/>
</dbReference>
<dbReference type="EC" id="1.1.1.44" evidence="5 11"/>
<accession>A0ABR6KRW5</accession>
<dbReference type="InterPro" id="IPR008927">
    <property type="entry name" value="6-PGluconate_DH-like_C_sf"/>
</dbReference>
<proteinExistence type="inferred from homology"/>
<evidence type="ECO:0000256" key="12">
    <source>
        <dbReference type="RuleBase" id="RU000485"/>
    </source>
</evidence>
<evidence type="ECO:0000256" key="10">
    <source>
        <dbReference type="ARBA" id="ARBA00048640"/>
    </source>
</evidence>
<evidence type="ECO:0000259" key="13">
    <source>
        <dbReference type="SMART" id="SM01350"/>
    </source>
</evidence>
<feature type="domain" description="6-phosphogluconate dehydrogenase C-terminal" evidence="13">
    <location>
        <begin position="184"/>
        <end position="471"/>
    </location>
</feature>
<dbReference type="GO" id="GO:0004616">
    <property type="term" value="F:phosphogluconate dehydrogenase (decarboxylating) activity"/>
    <property type="evidence" value="ECO:0007669"/>
    <property type="project" value="UniProtKB-EC"/>
</dbReference>
<dbReference type="Proteomes" id="UP000533637">
    <property type="component" value="Unassembled WGS sequence"/>
</dbReference>
<protein>
    <recommendedName>
        <fullName evidence="6 11">6-phosphogluconate dehydrogenase, decarboxylating</fullName>
        <ecNumber evidence="5 11">1.1.1.44</ecNumber>
    </recommendedName>
</protein>
<evidence type="ECO:0000256" key="11">
    <source>
        <dbReference type="PIRNR" id="PIRNR000109"/>
    </source>
</evidence>
<dbReference type="RefSeq" id="WP_122373162.1">
    <property type="nucleotide sequence ID" value="NZ_BMPB01000008.1"/>
</dbReference>
<comment type="catalytic activity">
    <reaction evidence="10 11 12">
        <text>6-phospho-D-gluconate + NADP(+) = D-ribulose 5-phosphate + CO2 + NADPH</text>
        <dbReference type="Rhea" id="RHEA:10116"/>
        <dbReference type="ChEBI" id="CHEBI:16526"/>
        <dbReference type="ChEBI" id="CHEBI:57783"/>
        <dbReference type="ChEBI" id="CHEBI:58121"/>
        <dbReference type="ChEBI" id="CHEBI:58349"/>
        <dbReference type="ChEBI" id="CHEBI:58759"/>
        <dbReference type="EC" id="1.1.1.44"/>
    </reaction>
</comment>
<dbReference type="PANTHER" id="PTHR11811">
    <property type="entry name" value="6-PHOSPHOGLUCONATE DEHYDROGENASE"/>
    <property type="match status" value="1"/>
</dbReference>
<dbReference type="InterPro" id="IPR006113">
    <property type="entry name" value="6PGDH_Gnd/GntZ"/>
</dbReference>
<keyword evidence="9 11" id="KW-0570">Pentose shunt</keyword>
<comment type="similarity">
    <text evidence="3 11 12">Belongs to the 6-phosphogluconate dehydrogenase family.</text>
</comment>
<comment type="caution">
    <text evidence="14">The sequence shown here is derived from an EMBL/GenBank/DDBJ whole genome shotgun (WGS) entry which is preliminary data.</text>
</comment>
<dbReference type="InterPro" id="IPR006114">
    <property type="entry name" value="6PGDH_C"/>
</dbReference>
<evidence type="ECO:0000256" key="3">
    <source>
        <dbReference type="ARBA" id="ARBA00008419"/>
    </source>
</evidence>
<dbReference type="NCBIfam" id="NF006765">
    <property type="entry name" value="PRK09287.1"/>
    <property type="match status" value="1"/>
</dbReference>
<dbReference type="Pfam" id="PF00393">
    <property type="entry name" value="6PGD"/>
    <property type="match status" value="1"/>
</dbReference>
<dbReference type="InterPro" id="IPR006183">
    <property type="entry name" value="Pgluconate_DH"/>
</dbReference>
<reference evidence="14 15" key="1">
    <citation type="submission" date="2020-08" db="EMBL/GenBank/DDBJ databases">
        <title>Genomic Encyclopedia of Type Strains, Phase IV (KMG-IV): sequencing the most valuable type-strain genomes for metagenomic binning, comparative biology and taxonomic classification.</title>
        <authorList>
            <person name="Goeker M."/>
        </authorList>
    </citation>
    <scope>NUCLEOTIDE SEQUENCE [LARGE SCALE GENOMIC DNA]</scope>
    <source>
        <strain evidence="14 15">DSM 102983</strain>
    </source>
</reference>
<comment type="subunit">
    <text evidence="4 11">Homodimer.</text>
</comment>